<keyword evidence="5" id="KW-1015">Disulfide bond</keyword>
<keyword evidence="6" id="KW-0732">Signal</keyword>
<name>A0AAU9SGQ2_THLAR</name>
<accession>A0AAU9SGQ2</accession>
<keyword evidence="3" id="KW-0295">Fungicide</keyword>
<keyword evidence="2" id="KW-0929">Antimicrobial</keyword>
<feature type="signal peptide" evidence="6">
    <location>
        <begin position="1"/>
        <end position="24"/>
    </location>
</feature>
<dbReference type="EMBL" id="OU466861">
    <property type="protein sequence ID" value="CAH2063275.1"/>
    <property type="molecule type" value="Genomic_DNA"/>
</dbReference>
<keyword evidence="4" id="KW-0611">Plant defense</keyword>
<dbReference type="Pfam" id="PF07333">
    <property type="entry name" value="SLR1-BP"/>
    <property type="match status" value="1"/>
</dbReference>
<evidence type="ECO:0000256" key="4">
    <source>
        <dbReference type="ARBA" id="ARBA00022821"/>
    </source>
</evidence>
<evidence type="ECO:0000256" key="1">
    <source>
        <dbReference type="ARBA" id="ARBA00006722"/>
    </source>
</evidence>
<sequence length="72" mass="7988">MTKFTFLAIFVVVIIGMVANETQGQHICHQILTTNNCNGAACTTLCEQKLQGSGQCVRTVDRRFICVCNYQC</sequence>
<dbReference type="GO" id="GO:0050832">
    <property type="term" value="P:defense response to fungus"/>
    <property type="evidence" value="ECO:0007669"/>
    <property type="project" value="UniProtKB-KW"/>
</dbReference>
<feature type="chain" id="PRO_5043527060" evidence="6">
    <location>
        <begin position="25"/>
        <end position="72"/>
    </location>
</feature>
<protein>
    <submittedName>
        <fullName evidence="7">Uncharacterized protein</fullName>
    </submittedName>
</protein>
<keyword evidence="8" id="KW-1185">Reference proteome</keyword>
<dbReference type="AlphaFoldDB" id="A0AAU9SGQ2"/>
<evidence type="ECO:0000256" key="6">
    <source>
        <dbReference type="SAM" id="SignalP"/>
    </source>
</evidence>
<comment type="similarity">
    <text evidence="1">Belongs to the DEFL family.</text>
</comment>
<evidence type="ECO:0000256" key="3">
    <source>
        <dbReference type="ARBA" id="ARBA00022577"/>
    </source>
</evidence>
<evidence type="ECO:0000313" key="7">
    <source>
        <dbReference type="EMBL" id="CAH2063275.1"/>
    </source>
</evidence>
<reference evidence="7 8" key="1">
    <citation type="submission" date="2022-03" db="EMBL/GenBank/DDBJ databases">
        <authorList>
            <person name="Nunn A."/>
            <person name="Chopra R."/>
            <person name="Nunn A."/>
            <person name="Contreras Garrido A."/>
        </authorList>
    </citation>
    <scope>NUCLEOTIDE SEQUENCE [LARGE SCALE GENOMIC DNA]</scope>
</reference>
<dbReference type="Proteomes" id="UP000836841">
    <property type="component" value="Chromosome 5"/>
</dbReference>
<organism evidence="7 8">
    <name type="scientific">Thlaspi arvense</name>
    <name type="common">Field penny-cress</name>
    <dbReference type="NCBI Taxonomy" id="13288"/>
    <lineage>
        <taxon>Eukaryota</taxon>
        <taxon>Viridiplantae</taxon>
        <taxon>Streptophyta</taxon>
        <taxon>Embryophyta</taxon>
        <taxon>Tracheophyta</taxon>
        <taxon>Spermatophyta</taxon>
        <taxon>Magnoliopsida</taxon>
        <taxon>eudicotyledons</taxon>
        <taxon>Gunneridae</taxon>
        <taxon>Pentapetalae</taxon>
        <taxon>rosids</taxon>
        <taxon>malvids</taxon>
        <taxon>Brassicales</taxon>
        <taxon>Brassicaceae</taxon>
        <taxon>Thlaspideae</taxon>
        <taxon>Thlaspi</taxon>
    </lineage>
</organism>
<dbReference type="PANTHER" id="PTHR33830:SF25">
    <property type="entry name" value="DEFENSIN-LIKE PROTEIN 128-RELATED"/>
    <property type="match status" value="1"/>
</dbReference>
<dbReference type="InterPro" id="IPR010851">
    <property type="entry name" value="DEFL"/>
</dbReference>
<dbReference type="GO" id="GO:0031640">
    <property type="term" value="P:killing of cells of another organism"/>
    <property type="evidence" value="ECO:0007669"/>
    <property type="project" value="UniProtKB-KW"/>
</dbReference>
<gene>
    <name evidence="7" type="ORF">TAV2_LOCUS17978</name>
</gene>
<evidence type="ECO:0000256" key="5">
    <source>
        <dbReference type="ARBA" id="ARBA00023157"/>
    </source>
</evidence>
<dbReference type="PANTHER" id="PTHR33830">
    <property type="entry name" value="DEFENSIN-LIKE PROTEIN 184-RELATED"/>
    <property type="match status" value="1"/>
</dbReference>
<proteinExistence type="inferred from homology"/>
<evidence type="ECO:0000256" key="2">
    <source>
        <dbReference type="ARBA" id="ARBA00022529"/>
    </source>
</evidence>
<evidence type="ECO:0000313" key="8">
    <source>
        <dbReference type="Proteomes" id="UP000836841"/>
    </source>
</evidence>